<dbReference type="EMBL" id="BMYR01000007">
    <property type="protein sequence ID" value="GGW62557.1"/>
    <property type="molecule type" value="Genomic_DNA"/>
</dbReference>
<gene>
    <name evidence="3" type="ORF">GCM10008111_18150</name>
</gene>
<organism evidence="3 4">
    <name type="scientific">Alishewanella tabrizica</name>
    <dbReference type="NCBI Taxonomy" id="671278"/>
    <lineage>
        <taxon>Bacteria</taxon>
        <taxon>Pseudomonadati</taxon>
        <taxon>Pseudomonadota</taxon>
        <taxon>Gammaproteobacteria</taxon>
        <taxon>Alteromonadales</taxon>
        <taxon>Alteromonadaceae</taxon>
        <taxon>Alishewanella</taxon>
    </lineage>
</organism>
<dbReference type="PANTHER" id="PTHR32309">
    <property type="entry name" value="TYROSINE-PROTEIN KINASE"/>
    <property type="match status" value="1"/>
</dbReference>
<feature type="transmembrane region" description="Helical" evidence="2">
    <location>
        <begin position="487"/>
        <end position="506"/>
    </location>
</feature>
<protein>
    <submittedName>
        <fullName evidence="3">Chain-length determining protein</fullName>
    </submittedName>
</protein>
<keyword evidence="2" id="KW-1133">Transmembrane helix</keyword>
<sequence length="525" mass="60312">MKEIQQALELLHTYLQGIWLRRRYIIITAWLICPAGWFYVYKMPPTYEASARLYVESSTFLEPILRGLTINTNQRDEINLMVRTLLSRTNVQKIARQADMDVQTRTEQEFETLIDLLQSDIKVTATGRENIYSISYVNPQPQLALKVVQETLNTFMENRIGTSRADSQAAQEFLDREIAEFERRLIESEQRLSEFKKSRMNMLPGSESNFYSQLTAEQQRVESAELDLRELETRLQAARGQLSGINVTEGNSANITTQFDERIKLLQSQLDMALIRFTENHPDVLETRRLLDTLVKQRDAELKMLSDAAANNNNTGFVATQNTLYHELQMNVARLETEVASARVRVRAFKDKVVDLESRLNLIPEIEAEFTGLNRDYDITRSKYEELLARREASELSRRVDASEQDVQFRIIEPPRVPFEPSGPNRALFYSLVLLVGLSAGIAMAFLRSLISPVLSRASQLSSISDYPIFGVVSHTEKAKILRQARLHFLYFTGLAAILLMFYLVLVTNDYVFGRSAEIIMRIVR</sequence>
<dbReference type="InterPro" id="IPR014345">
    <property type="entry name" value="XrtA_polysacc_chain"/>
</dbReference>
<reference evidence="4" key="1">
    <citation type="journal article" date="2019" name="Int. J. Syst. Evol. Microbiol.">
        <title>The Global Catalogue of Microorganisms (GCM) 10K type strain sequencing project: providing services to taxonomists for standard genome sequencing and annotation.</title>
        <authorList>
            <consortium name="The Broad Institute Genomics Platform"/>
            <consortium name="The Broad Institute Genome Sequencing Center for Infectious Disease"/>
            <person name="Wu L."/>
            <person name="Ma J."/>
        </authorList>
    </citation>
    <scope>NUCLEOTIDE SEQUENCE [LARGE SCALE GENOMIC DNA]</scope>
    <source>
        <strain evidence="4">KCTC 23723</strain>
    </source>
</reference>
<dbReference type="NCBIfam" id="TIGR03007">
    <property type="entry name" value="pepcterm_ChnLen"/>
    <property type="match status" value="1"/>
</dbReference>
<dbReference type="InterPro" id="IPR050445">
    <property type="entry name" value="Bact_polysacc_biosynth/exp"/>
</dbReference>
<feature type="coiled-coil region" evidence="1">
    <location>
        <begin position="171"/>
        <end position="248"/>
    </location>
</feature>
<comment type="caution">
    <text evidence="3">The sequence shown here is derived from an EMBL/GenBank/DDBJ whole genome shotgun (WGS) entry which is preliminary data.</text>
</comment>
<feature type="coiled-coil region" evidence="1">
    <location>
        <begin position="325"/>
        <end position="352"/>
    </location>
</feature>
<evidence type="ECO:0000256" key="1">
    <source>
        <dbReference type="SAM" id="Coils"/>
    </source>
</evidence>
<keyword evidence="1" id="KW-0175">Coiled coil</keyword>
<keyword evidence="2" id="KW-0472">Membrane</keyword>
<keyword evidence="4" id="KW-1185">Reference proteome</keyword>
<keyword evidence="2" id="KW-0812">Transmembrane</keyword>
<dbReference type="RefSeq" id="WP_189482724.1">
    <property type="nucleotide sequence ID" value="NZ_BMYR01000007.1"/>
</dbReference>
<name>A0ABQ2WQ16_9ALTE</name>
<feature type="transmembrane region" description="Helical" evidence="2">
    <location>
        <begin position="24"/>
        <end position="41"/>
    </location>
</feature>
<feature type="transmembrane region" description="Helical" evidence="2">
    <location>
        <begin position="427"/>
        <end position="447"/>
    </location>
</feature>
<evidence type="ECO:0000313" key="4">
    <source>
        <dbReference type="Proteomes" id="UP000634667"/>
    </source>
</evidence>
<dbReference type="Proteomes" id="UP000634667">
    <property type="component" value="Unassembled WGS sequence"/>
</dbReference>
<dbReference type="SUPFAM" id="SSF57997">
    <property type="entry name" value="Tropomyosin"/>
    <property type="match status" value="1"/>
</dbReference>
<evidence type="ECO:0000256" key="2">
    <source>
        <dbReference type="SAM" id="Phobius"/>
    </source>
</evidence>
<proteinExistence type="predicted"/>
<accession>A0ABQ2WQ16</accession>
<dbReference type="PANTHER" id="PTHR32309:SF13">
    <property type="entry name" value="FERRIC ENTEROBACTIN TRANSPORT PROTEIN FEPE"/>
    <property type="match status" value="1"/>
</dbReference>
<evidence type="ECO:0000313" key="3">
    <source>
        <dbReference type="EMBL" id="GGW62557.1"/>
    </source>
</evidence>